<comment type="caution">
    <text evidence="1">The sequence shown here is derived from an EMBL/GenBank/DDBJ whole genome shotgun (WGS) entry which is preliminary data.</text>
</comment>
<reference evidence="1 2" key="1">
    <citation type="submission" date="2019-12" db="EMBL/GenBank/DDBJ databases">
        <title>Mucilaginibacter sp. HMF7410 genome sequencing and assembly.</title>
        <authorList>
            <person name="Kang H."/>
            <person name="Cha I."/>
            <person name="Kim H."/>
            <person name="Joh K."/>
        </authorList>
    </citation>
    <scope>NUCLEOTIDE SEQUENCE [LARGE SCALE GENOMIC DNA]</scope>
    <source>
        <strain evidence="1 2">HMF7410</strain>
    </source>
</reference>
<accession>A0A7K1SVL3</accession>
<evidence type="ECO:0000313" key="2">
    <source>
        <dbReference type="Proteomes" id="UP000462014"/>
    </source>
</evidence>
<proteinExistence type="predicted"/>
<sequence>MKRKCIIYKSSERFNRHIAIDFEEAKEIIDFLEDVKCNKKFEYISDRILEQASMYYDDYEQIESNITCMRFFPNGINARIYCQEVTIHGEIFCIVMSKYLLKKSNSINKFIQSKIDALKSYEYEIEYC</sequence>
<dbReference type="EMBL" id="WPIK01000004">
    <property type="protein sequence ID" value="MVN21090.1"/>
    <property type="molecule type" value="Genomic_DNA"/>
</dbReference>
<evidence type="ECO:0000313" key="1">
    <source>
        <dbReference type="EMBL" id="MVN21090.1"/>
    </source>
</evidence>
<organism evidence="1 2">
    <name type="scientific">Mucilaginibacter arboris</name>
    <dbReference type="NCBI Taxonomy" id="2682090"/>
    <lineage>
        <taxon>Bacteria</taxon>
        <taxon>Pseudomonadati</taxon>
        <taxon>Bacteroidota</taxon>
        <taxon>Sphingobacteriia</taxon>
        <taxon>Sphingobacteriales</taxon>
        <taxon>Sphingobacteriaceae</taxon>
        <taxon>Mucilaginibacter</taxon>
    </lineage>
</organism>
<dbReference type="AlphaFoldDB" id="A0A7K1SVL3"/>
<dbReference type="RefSeq" id="WP_157565134.1">
    <property type="nucleotide sequence ID" value="NZ_WPIK01000004.1"/>
</dbReference>
<protein>
    <recommendedName>
        <fullName evidence="3">Addiction module toxin RelE</fullName>
    </recommendedName>
</protein>
<name>A0A7K1SVL3_9SPHI</name>
<dbReference type="Proteomes" id="UP000462014">
    <property type="component" value="Unassembled WGS sequence"/>
</dbReference>
<evidence type="ECO:0008006" key="3">
    <source>
        <dbReference type="Google" id="ProtNLM"/>
    </source>
</evidence>
<gene>
    <name evidence="1" type="ORF">GO621_06035</name>
</gene>
<keyword evidence="2" id="KW-1185">Reference proteome</keyword>